<keyword evidence="2" id="KW-1185">Reference proteome</keyword>
<name>A0A9Q1KP82_9CARY</name>
<dbReference type="EMBL" id="JAKOGI010000056">
    <property type="protein sequence ID" value="KAJ8446409.1"/>
    <property type="molecule type" value="Genomic_DNA"/>
</dbReference>
<dbReference type="AlphaFoldDB" id="A0A9Q1KP82"/>
<accession>A0A9Q1KP82</accession>
<protein>
    <submittedName>
        <fullName evidence="1">Uncharacterized protein</fullName>
    </submittedName>
</protein>
<evidence type="ECO:0000313" key="1">
    <source>
        <dbReference type="EMBL" id="KAJ8446409.1"/>
    </source>
</evidence>
<reference evidence="1" key="1">
    <citation type="submission" date="2022-04" db="EMBL/GenBank/DDBJ databases">
        <title>Carnegiea gigantea Genome sequencing and assembly v2.</title>
        <authorList>
            <person name="Copetti D."/>
            <person name="Sanderson M.J."/>
            <person name="Burquez A."/>
            <person name="Wojciechowski M.F."/>
        </authorList>
    </citation>
    <scope>NUCLEOTIDE SEQUENCE</scope>
    <source>
        <strain evidence="1">SGP5-SGP5p</strain>
        <tissue evidence="1">Aerial part</tissue>
    </source>
</reference>
<evidence type="ECO:0000313" key="2">
    <source>
        <dbReference type="Proteomes" id="UP001153076"/>
    </source>
</evidence>
<gene>
    <name evidence="1" type="ORF">Cgig2_019302</name>
</gene>
<proteinExistence type="predicted"/>
<comment type="caution">
    <text evidence="1">The sequence shown here is derived from an EMBL/GenBank/DDBJ whole genome shotgun (WGS) entry which is preliminary data.</text>
</comment>
<dbReference type="Proteomes" id="UP001153076">
    <property type="component" value="Unassembled WGS sequence"/>
</dbReference>
<sequence length="337" mass="35436">MATQEHREINLVVRTSSNKGLQTTTAKTIRNCDLGTTFSGERKSGVEVDCWCWWWYGGGQRWVVDGWWEVLVAGGPGGGCDTCTSAMDLLDDIFSEPSTVKAPVRAKFQPKVKPRPQKGPSSAGSIHAALAANEQAIPSTLADLDSSNLFKPNYSVNKNSNLPKSSSIETAATEETLLRGENVLTDGNLAVVVKDVGSLVTGHLEIAMSKTSGDGYLSPGITLGSQGAEDVIGQSTKEGRPGTLDMHMLDASATQAAEDTSGFSNLACASSSPFRPCSGDGLPILSTSQESRLSKETVVGCAGDFEIDVQQVVAVANYRGYITSDAVAPPGMPNGKS</sequence>
<organism evidence="1 2">
    <name type="scientific">Carnegiea gigantea</name>
    <dbReference type="NCBI Taxonomy" id="171969"/>
    <lineage>
        <taxon>Eukaryota</taxon>
        <taxon>Viridiplantae</taxon>
        <taxon>Streptophyta</taxon>
        <taxon>Embryophyta</taxon>
        <taxon>Tracheophyta</taxon>
        <taxon>Spermatophyta</taxon>
        <taxon>Magnoliopsida</taxon>
        <taxon>eudicotyledons</taxon>
        <taxon>Gunneridae</taxon>
        <taxon>Pentapetalae</taxon>
        <taxon>Caryophyllales</taxon>
        <taxon>Cactineae</taxon>
        <taxon>Cactaceae</taxon>
        <taxon>Cactoideae</taxon>
        <taxon>Echinocereeae</taxon>
        <taxon>Carnegiea</taxon>
    </lineage>
</organism>